<dbReference type="InParanoid" id="A0A1D6E6H6"/>
<dbReference type="InterPro" id="IPR046346">
    <property type="entry name" value="Aminoacid_DH-like_N_sf"/>
</dbReference>
<dbReference type="PaxDb" id="4577-GRMZM2G375487_P01"/>
<gene>
    <name evidence="3" type="ORF">ZEAMMB73_Zm00001d003090</name>
</gene>
<proteinExistence type="predicted"/>
<dbReference type="PANTHER" id="PTHR23406">
    <property type="entry name" value="MALIC ENZYME-RELATED"/>
    <property type="match status" value="1"/>
</dbReference>
<dbReference type="InterPro" id="IPR001891">
    <property type="entry name" value="Malic_OxRdtase"/>
</dbReference>
<dbReference type="GO" id="GO:0004470">
    <property type="term" value="F:malic enzyme activity"/>
    <property type="evidence" value="ECO:0007669"/>
    <property type="project" value="InterPro"/>
</dbReference>
<dbReference type="SMR" id="A0A1D6E6H6"/>
<dbReference type="AlphaFoldDB" id="A0A1D6E6H6"/>
<dbReference type="Pfam" id="PF00390">
    <property type="entry name" value="malic"/>
    <property type="match status" value="1"/>
</dbReference>
<dbReference type="PRINTS" id="PR00072">
    <property type="entry name" value="MALOXRDTASE"/>
</dbReference>
<sequence length="341" mass="38462">MLRAAIPTEVRPAPRRGLHPLPREFLEKLIRLPDLTASAYDLMSESKGRDGEEGRRWSARRKQTRSGSGGKDATRREAVGSESGRWRRLRGSGGKRVEALRRAARCAWWTWLLHASAVACRVEAEAAAVFFRPPPVGVLPPAPAPAVEGKEKVNGSWIWRARDRTPSAARRCPDPFRFATLRRYSQVTSNLMSYYGMCGLAKECLHQRYFSKEYSEFLDEFMAAVRQNYGQKVLVQFEDFANHNAFTLLEKYMTNHLVFNDDIHVIKSDAILAGIIAALKSVGGTLADHTFLFFSVSASMIYWVQLYDQVTSDVICHGEKTSYKMGARAFLVAILAYTDLF</sequence>
<evidence type="ECO:0000256" key="1">
    <source>
        <dbReference type="SAM" id="MobiDB-lite"/>
    </source>
</evidence>
<evidence type="ECO:0000259" key="2">
    <source>
        <dbReference type="Pfam" id="PF00390"/>
    </source>
</evidence>
<name>A0A1D6E6H6_MAIZE</name>
<evidence type="ECO:0000313" key="3">
    <source>
        <dbReference type="EMBL" id="ONM16057.1"/>
    </source>
</evidence>
<feature type="region of interest" description="Disordered" evidence="1">
    <location>
        <begin position="43"/>
        <end position="89"/>
    </location>
</feature>
<dbReference type="GO" id="GO:0016616">
    <property type="term" value="F:oxidoreductase activity, acting on the CH-OH group of donors, NAD or NADP as acceptor"/>
    <property type="evidence" value="ECO:0007669"/>
    <property type="project" value="InterPro"/>
</dbReference>
<protein>
    <submittedName>
        <fullName evidence="3">NADP-dependent malic enzyme 4 chloroplastic</fullName>
    </submittedName>
</protein>
<dbReference type="GO" id="GO:0006108">
    <property type="term" value="P:malate metabolic process"/>
    <property type="evidence" value="ECO:0007669"/>
    <property type="project" value="UniProtKB-ARBA"/>
</dbReference>
<dbReference type="SUPFAM" id="SSF53223">
    <property type="entry name" value="Aminoacid dehydrogenase-like, N-terminal domain"/>
    <property type="match status" value="1"/>
</dbReference>
<feature type="compositionally biased region" description="Basic and acidic residues" evidence="1">
    <location>
        <begin position="44"/>
        <end position="56"/>
    </location>
</feature>
<organism evidence="3">
    <name type="scientific">Zea mays</name>
    <name type="common">Maize</name>
    <dbReference type="NCBI Taxonomy" id="4577"/>
    <lineage>
        <taxon>Eukaryota</taxon>
        <taxon>Viridiplantae</taxon>
        <taxon>Streptophyta</taxon>
        <taxon>Embryophyta</taxon>
        <taxon>Tracheophyta</taxon>
        <taxon>Spermatophyta</taxon>
        <taxon>Magnoliopsida</taxon>
        <taxon>Liliopsida</taxon>
        <taxon>Poales</taxon>
        <taxon>Poaceae</taxon>
        <taxon>PACMAD clade</taxon>
        <taxon>Panicoideae</taxon>
        <taxon>Andropogonodae</taxon>
        <taxon>Andropogoneae</taxon>
        <taxon>Tripsacinae</taxon>
        <taxon>Zea</taxon>
    </lineage>
</organism>
<dbReference type="InterPro" id="IPR037062">
    <property type="entry name" value="Malic_N_dom_sf"/>
</dbReference>
<dbReference type="PANTHER" id="PTHR23406:SF74">
    <property type="entry name" value="MALIC ENZYME"/>
    <property type="match status" value="1"/>
</dbReference>
<dbReference type="EMBL" id="CM007648">
    <property type="protein sequence ID" value="ONM16057.1"/>
    <property type="molecule type" value="Genomic_DNA"/>
</dbReference>
<feature type="domain" description="Malic enzyme N-terminal" evidence="2">
    <location>
        <begin position="206"/>
        <end position="252"/>
    </location>
</feature>
<reference evidence="3" key="1">
    <citation type="submission" date="2015-12" db="EMBL/GenBank/DDBJ databases">
        <title>Update maize B73 reference genome by single molecule sequencing technologies.</title>
        <authorList>
            <consortium name="Maize Genome Sequencing Project"/>
            <person name="Ware D."/>
        </authorList>
    </citation>
    <scope>NUCLEOTIDE SEQUENCE [LARGE SCALE GENOMIC DNA]</scope>
    <source>
        <tissue evidence="3">Seedling</tissue>
    </source>
</reference>
<accession>A0A1D6E6H6</accession>
<dbReference type="STRING" id="4577.A0A1D6E6H6"/>
<dbReference type="InterPro" id="IPR012301">
    <property type="entry name" value="Malic_N_dom"/>
</dbReference>
<dbReference type="Gene3D" id="3.40.50.10380">
    <property type="entry name" value="Malic enzyme, N-terminal domain"/>
    <property type="match status" value="1"/>
</dbReference>